<dbReference type="OrthoDB" id="4556323at2"/>
<dbReference type="Proteomes" id="UP000305654">
    <property type="component" value="Unassembled WGS sequence"/>
</dbReference>
<dbReference type="RefSeq" id="WP_138327988.1">
    <property type="nucleotide sequence ID" value="NZ_VCDI01000012.1"/>
</dbReference>
<gene>
    <name evidence="1" type="ORF">FE263_20915</name>
</gene>
<accession>A0A5R9IYU2</accession>
<sequence length="79" mass="8878">MKRILCVATISGEGRRGLVVKLSRRPGQDDLRQLLALGHRYGFDMRQLAKFETDANRDWFGNPLAYWHDAVFGGGSGDI</sequence>
<reference evidence="1 2" key="1">
    <citation type="submission" date="2019-05" db="EMBL/GenBank/DDBJ databases">
        <authorList>
            <person name="Pankratov T."/>
            <person name="Grouzdev D."/>
        </authorList>
    </citation>
    <scope>NUCLEOTIDE SEQUENCE [LARGE SCALE GENOMIC DNA]</scope>
    <source>
        <strain evidence="1 2">KEBCLARHB70R</strain>
    </source>
</reference>
<keyword evidence="2" id="KW-1185">Reference proteome</keyword>
<evidence type="ECO:0000313" key="1">
    <source>
        <dbReference type="EMBL" id="TLU70654.1"/>
    </source>
</evidence>
<dbReference type="EMBL" id="VCDI01000012">
    <property type="protein sequence ID" value="TLU70654.1"/>
    <property type="molecule type" value="Genomic_DNA"/>
</dbReference>
<dbReference type="AlphaFoldDB" id="A0A5R9IYU2"/>
<name>A0A5R9IYU2_9PROT</name>
<protein>
    <submittedName>
        <fullName evidence="1">Uncharacterized protein</fullName>
    </submittedName>
</protein>
<organism evidence="1 2">
    <name type="scientific">Lichenicoccus roseus</name>
    <dbReference type="NCBI Taxonomy" id="2683649"/>
    <lineage>
        <taxon>Bacteria</taxon>
        <taxon>Pseudomonadati</taxon>
        <taxon>Pseudomonadota</taxon>
        <taxon>Alphaproteobacteria</taxon>
        <taxon>Acetobacterales</taxon>
        <taxon>Acetobacteraceae</taxon>
        <taxon>Lichenicoccus</taxon>
    </lineage>
</organism>
<comment type="caution">
    <text evidence="1">The sequence shown here is derived from an EMBL/GenBank/DDBJ whole genome shotgun (WGS) entry which is preliminary data.</text>
</comment>
<evidence type="ECO:0000313" key="2">
    <source>
        <dbReference type="Proteomes" id="UP000305654"/>
    </source>
</evidence>
<proteinExistence type="predicted"/>